<dbReference type="Gene3D" id="3.30.750.140">
    <property type="match status" value="1"/>
</dbReference>
<dbReference type="Pfam" id="PF02120">
    <property type="entry name" value="Flg_hook"/>
    <property type="match status" value="1"/>
</dbReference>
<feature type="compositionally biased region" description="Basic and acidic residues" evidence="1">
    <location>
        <begin position="43"/>
        <end position="82"/>
    </location>
</feature>
<feature type="domain" description="Flagellar hook-length control protein-like C-terminal" evidence="2">
    <location>
        <begin position="369"/>
        <end position="449"/>
    </location>
</feature>
<dbReference type="InterPro" id="IPR052563">
    <property type="entry name" value="FliK"/>
</dbReference>
<evidence type="ECO:0000256" key="1">
    <source>
        <dbReference type="SAM" id="MobiDB-lite"/>
    </source>
</evidence>
<gene>
    <name evidence="3" type="ORF">M6D89_03330</name>
</gene>
<dbReference type="RefSeq" id="WP_253966610.1">
    <property type="nucleotide sequence ID" value="NZ_JAMFTH010000001.1"/>
</dbReference>
<name>A0A9X2I0G3_9GAMM</name>
<keyword evidence="3" id="KW-0969">Cilium</keyword>
<feature type="compositionally biased region" description="Polar residues" evidence="1">
    <location>
        <begin position="100"/>
        <end position="114"/>
    </location>
</feature>
<dbReference type="Proteomes" id="UP001139319">
    <property type="component" value="Unassembled WGS sequence"/>
</dbReference>
<dbReference type="CDD" id="cd17470">
    <property type="entry name" value="T3SS_Flik_C"/>
    <property type="match status" value="1"/>
</dbReference>
<dbReference type="PANTHER" id="PTHR37533:SF2">
    <property type="entry name" value="FLAGELLAR HOOK-LENGTH CONTROL PROTEIN"/>
    <property type="match status" value="1"/>
</dbReference>
<dbReference type="PANTHER" id="PTHR37533">
    <property type="entry name" value="FLAGELLAR HOOK-LENGTH CONTROL PROTEIN"/>
    <property type="match status" value="1"/>
</dbReference>
<dbReference type="InterPro" id="IPR021136">
    <property type="entry name" value="Flagellar_hook_control-like_C"/>
</dbReference>
<keyword evidence="3" id="KW-0282">Flagellum</keyword>
<dbReference type="AlphaFoldDB" id="A0A9X2I0G3"/>
<dbReference type="EMBL" id="JAMFTH010000001">
    <property type="protein sequence ID" value="MCP8898328.1"/>
    <property type="molecule type" value="Genomic_DNA"/>
</dbReference>
<feature type="region of interest" description="Disordered" evidence="1">
    <location>
        <begin position="441"/>
        <end position="485"/>
    </location>
</feature>
<protein>
    <submittedName>
        <fullName evidence="3">Flagellar hook-length control protein FliK</fullName>
    </submittedName>
</protein>
<dbReference type="InterPro" id="IPR038610">
    <property type="entry name" value="FliK-like_C_sf"/>
</dbReference>
<keyword evidence="3" id="KW-0966">Cell projection</keyword>
<keyword evidence="4" id="KW-1185">Reference proteome</keyword>
<reference evidence="3" key="1">
    <citation type="submission" date="2022-05" db="EMBL/GenBank/DDBJ databases">
        <authorList>
            <person name="Sun H.-N."/>
        </authorList>
    </citation>
    <scope>NUCLEOTIDE SEQUENCE</scope>
    <source>
        <strain evidence="3">HB14</strain>
    </source>
</reference>
<organism evidence="3 4">
    <name type="scientific">Gilvimarinus xylanilyticus</name>
    <dbReference type="NCBI Taxonomy" id="2944139"/>
    <lineage>
        <taxon>Bacteria</taxon>
        <taxon>Pseudomonadati</taxon>
        <taxon>Pseudomonadota</taxon>
        <taxon>Gammaproteobacteria</taxon>
        <taxon>Cellvibrionales</taxon>
        <taxon>Cellvibrionaceae</taxon>
        <taxon>Gilvimarinus</taxon>
    </lineage>
</organism>
<reference evidence="3" key="2">
    <citation type="submission" date="2023-01" db="EMBL/GenBank/DDBJ databases">
        <title>Gilvimarinus xylanilyticus HB14 isolated from Caulerpa lentillifera aquaculture base in Hainan, China.</title>
        <authorList>
            <person name="Zhang Y.-J."/>
        </authorList>
    </citation>
    <scope>NUCLEOTIDE SEQUENCE</scope>
    <source>
        <strain evidence="3">HB14</strain>
    </source>
</reference>
<comment type="caution">
    <text evidence="3">The sequence shown here is derived from an EMBL/GenBank/DDBJ whole genome shotgun (WGS) entry which is preliminary data.</text>
</comment>
<proteinExistence type="predicted"/>
<feature type="compositionally biased region" description="Polar residues" evidence="1">
    <location>
        <begin position="1"/>
        <end position="12"/>
    </location>
</feature>
<sequence>MANTTLLSSLMNNPPVEAKARTGGARQAGDDPFSSIFASTRSEAPRRETPAREGRSADTPSHKTEQDHSARSEPAGSERSERAQGPQSDGLEAERKAEAGNTSQPTENKQSGTSVDEPREALTEEQKATLEALPEEQQQALEALGGERLAKLLDMMMAQRDALNQIAPDIAAKLSELSEAEIEQLQGVLNKLAQMAETQALAAEDVAGLIDEQIGDPQLAEMVKQALLTGVAKADAQATGTKLTDNLAGMQLALANAGSGKGYAVSSELLSGSVFKGTKLDLADWGAAFKEQTTALNSAAKGPMNESAQLHNLLAPKVTLEEPKMSPSGFASMVEAAQRANVRSETPPVLQSQLGTKFGSGGWNDAVGQKVMWMAKQNIGAAELRLDPPDLGPLQVRVNVHNDQTHITFTSHQSVVRDALDQSAFRLREMLAEQGMTQVNVDVSGRDDGRPSDQELVGEPQSDGEEVAGGVTGEGDQSGVGLENGGVVHLVDHYA</sequence>
<evidence type="ECO:0000313" key="4">
    <source>
        <dbReference type="Proteomes" id="UP001139319"/>
    </source>
</evidence>
<feature type="compositionally biased region" description="Basic and acidic residues" evidence="1">
    <location>
        <begin position="444"/>
        <end position="453"/>
    </location>
</feature>
<evidence type="ECO:0000313" key="3">
    <source>
        <dbReference type="EMBL" id="MCP8898328.1"/>
    </source>
</evidence>
<evidence type="ECO:0000259" key="2">
    <source>
        <dbReference type="Pfam" id="PF02120"/>
    </source>
</evidence>
<feature type="compositionally biased region" description="Gly residues" evidence="1">
    <location>
        <begin position="470"/>
        <end position="484"/>
    </location>
</feature>
<feature type="region of interest" description="Disordered" evidence="1">
    <location>
        <begin position="1"/>
        <end position="122"/>
    </location>
</feature>
<accession>A0A9X2I0G3</accession>